<feature type="region of interest" description="Disordered" evidence="1">
    <location>
        <begin position="1"/>
        <end position="126"/>
    </location>
</feature>
<reference evidence="3" key="1">
    <citation type="submission" date="2025-08" db="UniProtKB">
        <authorList>
            <consortium name="RefSeq"/>
        </authorList>
    </citation>
    <scope>IDENTIFICATION</scope>
    <source>
        <tissue evidence="3">Muscle</tissue>
    </source>
</reference>
<organism evidence="2 3">
    <name type="scientific">Limulus polyphemus</name>
    <name type="common">Atlantic horseshoe crab</name>
    <dbReference type="NCBI Taxonomy" id="6850"/>
    <lineage>
        <taxon>Eukaryota</taxon>
        <taxon>Metazoa</taxon>
        <taxon>Ecdysozoa</taxon>
        <taxon>Arthropoda</taxon>
        <taxon>Chelicerata</taxon>
        <taxon>Merostomata</taxon>
        <taxon>Xiphosura</taxon>
        <taxon>Limulidae</taxon>
        <taxon>Limulus</taxon>
    </lineage>
</organism>
<feature type="compositionally biased region" description="Low complexity" evidence="1">
    <location>
        <begin position="42"/>
        <end position="53"/>
    </location>
</feature>
<feature type="compositionally biased region" description="Polar residues" evidence="1">
    <location>
        <begin position="22"/>
        <end position="31"/>
    </location>
</feature>
<accession>A0ABM1T6N6</accession>
<name>A0ABM1T6N6_LIMPO</name>
<evidence type="ECO:0000256" key="1">
    <source>
        <dbReference type="SAM" id="MobiDB-lite"/>
    </source>
</evidence>
<evidence type="ECO:0000313" key="3">
    <source>
        <dbReference type="RefSeq" id="XP_022251542.1"/>
    </source>
</evidence>
<proteinExistence type="predicted"/>
<dbReference type="Proteomes" id="UP000694941">
    <property type="component" value="Unplaced"/>
</dbReference>
<gene>
    <name evidence="3" type="primary">LOC111087811</name>
</gene>
<feature type="compositionally biased region" description="Polar residues" evidence="1">
    <location>
        <begin position="1"/>
        <end position="12"/>
    </location>
</feature>
<evidence type="ECO:0000313" key="2">
    <source>
        <dbReference type="Proteomes" id="UP000694941"/>
    </source>
</evidence>
<dbReference type="RefSeq" id="XP_022251542.1">
    <property type="nucleotide sequence ID" value="XM_022395834.1"/>
</dbReference>
<keyword evidence="2" id="KW-1185">Reference proteome</keyword>
<sequence>MNTVTPQQQIPQQGLAPRAQYGPQSTISVGQPPQPVAVPYESYQTQQQYSQQQPAGKGSAIVHQPQFQPGAPQYDSTPQPGQAYPPQQYTTSYSPGTSQPPGANPYSRGPQSGYPRPVQAYQQGYQ</sequence>
<dbReference type="GeneID" id="111087811"/>
<feature type="compositionally biased region" description="Polar residues" evidence="1">
    <location>
        <begin position="92"/>
        <end position="101"/>
    </location>
</feature>
<feature type="compositionally biased region" description="Low complexity" evidence="1">
    <location>
        <begin position="77"/>
        <end position="91"/>
    </location>
</feature>
<protein>
    <submittedName>
        <fullName evidence="3">Calcium-binding protein P-like</fullName>
    </submittedName>
</protein>